<dbReference type="InterPro" id="IPR023292">
    <property type="entry name" value="NTP_PyroPHydrolase-like_dom_sf"/>
</dbReference>
<dbReference type="Gene3D" id="1.10.3420.10">
    <property type="entry name" value="putative ntp pyrophosphohydrolase like domain"/>
    <property type="match status" value="1"/>
</dbReference>
<name>E3PZ78_9CAUD</name>
<evidence type="ECO:0000313" key="1">
    <source>
        <dbReference type="EMBL" id="CBW47029.1"/>
    </source>
</evidence>
<protein>
    <submittedName>
        <fullName evidence="1">N4 gp36-like protein</fullName>
    </submittedName>
</protein>
<dbReference type="Proteomes" id="UP000258344">
    <property type="component" value="Segment"/>
</dbReference>
<organism evidence="1 2">
    <name type="scientific">Roseovarius sp. 217 phage 1</name>
    <dbReference type="NCBI Taxonomy" id="874471"/>
    <lineage>
        <taxon>Viruses</taxon>
        <taxon>Duplodnaviria</taxon>
        <taxon>Heunggongvirae</taxon>
        <taxon>Uroviricota</taxon>
        <taxon>Caudoviricetes</taxon>
        <taxon>Schitoviridae</taxon>
        <taxon>Rhodovirinae</taxon>
        <taxon>Plymouthvirus</taxon>
        <taxon>Roseovarius Plymouth podovirus 1</taxon>
    </lineage>
</organism>
<accession>E3PZ78</accession>
<dbReference type="EMBL" id="FR682616">
    <property type="protein sequence ID" value="CBW47029.1"/>
    <property type="molecule type" value="Genomic_DNA"/>
</dbReference>
<sequence length="187" mass="21237">MFAKAIPAEVFAVQREFIRSMGGKLDFLWAAETLVVEETKELREAYEKPETTDANLADIFKEGADLIYVVCHFYNTMPVYAVEVLSEEQNQRVQSIIDEASSLMSTVSHRLQIPLPLFIAAFEIVHASNMSKLDDDGKPVRREDGKIMKGPNYVAPDMMPIVEQYKEFLVHHEAQKQGEVEDAEIVE</sequence>
<proteinExistence type="predicted"/>
<evidence type="ECO:0000313" key="2">
    <source>
        <dbReference type="Proteomes" id="UP000258344"/>
    </source>
</evidence>
<reference evidence="1 2" key="1">
    <citation type="journal article" date="2014" name="Front. Microbiol.">
        <title>Comparative genomics defines the core genome of the growing N4-like phage genus and identifies N4-like Roseophage specific genes.</title>
        <authorList>
            <person name="Chan J.Z."/>
            <person name="Millard A.D."/>
            <person name="Mann N.H."/>
            <person name="Schafer H."/>
        </authorList>
    </citation>
    <scope>NUCLEOTIDE SEQUENCE [LARGE SCALE GENOMIC DNA]</scope>
</reference>